<evidence type="ECO:0000313" key="6">
    <source>
        <dbReference type="Proteomes" id="UP000265100"/>
    </source>
</evidence>
<name>A0AAX7V5Y2_ASTCA</name>
<dbReference type="SUPFAM" id="SSF55008">
    <property type="entry name" value="HMA, heavy metal-associated domain"/>
    <property type="match status" value="4"/>
</dbReference>
<dbReference type="InterPro" id="IPR006122">
    <property type="entry name" value="HMA_Cu_ion-bd"/>
</dbReference>
<evidence type="ECO:0000256" key="2">
    <source>
        <dbReference type="ARBA" id="ARBA00022796"/>
    </source>
</evidence>
<dbReference type="InterPro" id="IPR036163">
    <property type="entry name" value="HMA_dom_sf"/>
</dbReference>
<dbReference type="GO" id="GO:0006825">
    <property type="term" value="P:copper ion transport"/>
    <property type="evidence" value="ECO:0007669"/>
    <property type="project" value="UniProtKB-KW"/>
</dbReference>
<reference evidence="5" key="4">
    <citation type="submission" date="2025-09" db="UniProtKB">
        <authorList>
            <consortium name="Ensembl"/>
        </authorList>
    </citation>
    <scope>IDENTIFICATION</scope>
</reference>
<dbReference type="InterPro" id="IPR006121">
    <property type="entry name" value="HMA_dom"/>
</dbReference>
<dbReference type="Ensembl" id="ENSACLT00000069946.1">
    <property type="protein sequence ID" value="ENSACLP00000077030.1"/>
    <property type="gene ID" value="ENSACLG00000038709.1"/>
</dbReference>
<reference evidence="5" key="3">
    <citation type="submission" date="2025-08" db="UniProtKB">
        <authorList>
            <consortium name="Ensembl"/>
        </authorList>
    </citation>
    <scope>IDENTIFICATION</scope>
</reference>
<dbReference type="Gene3D" id="3.30.70.100">
    <property type="match status" value="4"/>
</dbReference>
<dbReference type="PRINTS" id="PR00942">
    <property type="entry name" value="CUATPASEI"/>
</dbReference>
<protein>
    <recommendedName>
        <fullName evidence="4">HMA domain-containing protein</fullName>
    </recommendedName>
</protein>
<keyword evidence="2" id="KW-0187">Copper transport</keyword>
<organism evidence="5 6">
    <name type="scientific">Astatotilapia calliptera</name>
    <name type="common">Eastern happy</name>
    <name type="synonym">Chromis callipterus</name>
    <dbReference type="NCBI Taxonomy" id="8154"/>
    <lineage>
        <taxon>Eukaryota</taxon>
        <taxon>Metazoa</taxon>
        <taxon>Chordata</taxon>
        <taxon>Craniata</taxon>
        <taxon>Vertebrata</taxon>
        <taxon>Euteleostomi</taxon>
        <taxon>Actinopterygii</taxon>
        <taxon>Neopterygii</taxon>
        <taxon>Teleostei</taxon>
        <taxon>Neoteleostei</taxon>
        <taxon>Acanthomorphata</taxon>
        <taxon>Ovalentaria</taxon>
        <taxon>Cichlomorphae</taxon>
        <taxon>Cichliformes</taxon>
        <taxon>Cichlidae</taxon>
        <taxon>African cichlids</taxon>
        <taxon>Pseudocrenilabrinae</taxon>
        <taxon>Haplochromini</taxon>
        <taxon>Astatotilapia</taxon>
    </lineage>
</organism>
<evidence type="ECO:0000259" key="4">
    <source>
        <dbReference type="PROSITE" id="PS50846"/>
    </source>
</evidence>
<proteinExistence type="predicted"/>
<dbReference type="FunFam" id="3.30.70.100:FF:000001">
    <property type="entry name" value="ATPase copper transporting beta"/>
    <property type="match status" value="4"/>
</dbReference>
<dbReference type="InterPro" id="IPR017969">
    <property type="entry name" value="Heavy-metal-associated_CS"/>
</dbReference>
<feature type="domain" description="HMA" evidence="4">
    <location>
        <begin position="386"/>
        <end position="452"/>
    </location>
</feature>
<keyword evidence="2" id="KW-0406">Ion transport</keyword>
<sequence length="546" mass="59226">SVGKSKQSCGIEAEPSRMCGRTVTVCICKHLNTAESRINKDKSGEVYRDSLISLSSKSYIAIHIVIVLSPSSTVTWSVPNSLAKVDYDASVIPTKEIALELQTLGYSVESVVQIRVDGMHCQSCVQSIQGQIGELQGVSHIQVSLQDKAALIVFQPLLVTHEELRDKIEDMGFDTALLSEDPSVEDLSFWQKKEVDASTQTVTILIGGMTCSSCVQTIEERISQMTGVRFIAVSLEAEKGTITFDPYLTEPEQLRAAIEDMGFDASLKGSTTGNHPVSFGLSDMSTNRPVVSNGTGSQVPSASSPEIKAQKCFICVTGMTCASCVSNIERNLLKHRGIFSVLVSLMAGKAEVKYDSHVLDATAVTELIKDLGFGAKVIEDNAVAHGKLDLTITGMTCASCVHNIESKLNLTRGILMASVALATNKAQVEFDPEVLGPRDIIKLIQVFITGLLKAILNLQFFTHAISHLGVSPHFRVLDLRPGWLHGSVPSKPCGSQPDRVATHAARWFPSLPNLSWVCEGSEKHFQFIKCLSLHTPSFKVVKNTSH</sequence>
<dbReference type="AlphaFoldDB" id="A0AAX7V5Y2"/>
<feature type="domain" description="HMA" evidence="4">
    <location>
        <begin position="310"/>
        <end position="376"/>
    </location>
</feature>
<dbReference type="GO" id="GO:0005507">
    <property type="term" value="F:copper ion binding"/>
    <property type="evidence" value="ECO:0007669"/>
    <property type="project" value="InterPro"/>
</dbReference>
<dbReference type="PANTHER" id="PTHR46594">
    <property type="entry name" value="P-TYPE CATION-TRANSPORTING ATPASE"/>
    <property type="match status" value="1"/>
</dbReference>
<reference evidence="5 6" key="1">
    <citation type="submission" date="2018-05" db="EMBL/GenBank/DDBJ databases">
        <authorList>
            <person name="Datahose"/>
        </authorList>
    </citation>
    <scope>NUCLEOTIDE SEQUENCE</scope>
</reference>
<feature type="domain" description="HMA" evidence="4">
    <location>
        <begin position="200"/>
        <end position="266"/>
    </location>
</feature>
<dbReference type="Pfam" id="PF00403">
    <property type="entry name" value="HMA"/>
    <property type="match status" value="4"/>
</dbReference>
<dbReference type="PANTHER" id="PTHR46594:SF4">
    <property type="entry name" value="P-TYPE CATION-TRANSPORTING ATPASE"/>
    <property type="match status" value="1"/>
</dbReference>
<gene>
    <name evidence="5" type="primary">ATP7B</name>
</gene>
<dbReference type="PROSITE" id="PS01047">
    <property type="entry name" value="HMA_1"/>
    <property type="match status" value="4"/>
</dbReference>
<dbReference type="Proteomes" id="UP000265100">
    <property type="component" value="Chromosome 23"/>
</dbReference>
<evidence type="ECO:0000256" key="3">
    <source>
        <dbReference type="ARBA" id="ARBA00023008"/>
    </source>
</evidence>
<evidence type="ECO:0000256" key="1">
    <source>
        <dbReference type="ARBA" id="ARBA00022723"/>
    </source>
</evidence>
<dbReference type="NCBIfam" id="TIGR00003">
    <property type="entry name" value="copper ion binding protein"/>
    <property type="match status" value="3"/>
</dbReference>
<keyword evidence="2" id="KW-0813">Transport</keyword>
<keyword evidence="6" id="KW-1185">Reference proteome</keyword>
<feature type="domain" description="HMA" evidence="4">
    <location>
        <begin position="110"/>
        <end position="176"/>
    </location>
</feature>
<keyword evidence="1" id="KW-0479">Metal-binding</keyword>
<accession>A0AAX7V5Y2</accession>
<dbReference type="GeneTree" id="ENSGT00940000172805"/>
<evidence type="ECO:0000313" key="5">
    <source>
        <dbReference type="Ensembl" id="ENSACLP00000077030.1"/>
    </source>
</evidence>
<keyword evidence="3" id="KW-0186">Copper</keyword>
<reference evidence="6" key="2">
    <citation type="submission" date="2023-03" db="EMBL/GenBank/DDBJ databases">
        <authorList>
            <consortium name="Wellcome Sanger Institute Data Sharing"/>
        </authorList>
    </citation>
    <scope>NUCLEOTIDE SEQUENCE [LARGE SCALE GENOMIC DNA]</scope>
</reference>
<dbReference type="PROSITE" id="PS50846">
    <property type="entry name" value="HMA_2"/>
    <property type="match status" value="4"/>
</dbReference>
<dbReference type="CDD" id="cd00371">
    <property type="entry name" value="HMA"/>
    <property type="match status" value="4"/>
</dbReference>